<feature type="chain" id="PRO_5047226717" evidence="1">
    <location>
        <begin position="21"/>
        <end position="83"/>
    </location>
</feature>
<comment type="caution">
    <text evidence="2">The sequence shown here is derived from an EMBL/GenBank/DDBJ whole genome shotgun (WGS) entry which is preliminary data.</text>
</comment>
<evidence type="ECO:0000313" key="2">
    <source>
        <dbReference type="EMBL" id="MFD1304361.1"/>
    </source>
</evidence>
<dbReference type="Proteomes" id="UP001597058">
    <property type="component" value="Unassembled WGS sequence"/>
</dbReference>
<feature type="signal peptide" evidence="1">
    <location>
        <begin position="1"/>
        <end position="20"/>
    </location>
</feature>
<proteinExistence type="predicted"/>
<evidence type="ECO:0000256" key="1">
    <source>
        <dbReference type="SAM" id="SignalP"/>
    </source>
</evidence>
<reference evidence="3" key="1">
    <citation type="journal article" date="2019" name="Int. J. Syst. Evol. Microbiol.">
        <title>The Global Catalogue of Microorganisms (GCM) 10K type strain sequencing project: providing services to taxonomists for standard genome sequencing and annotation.</title>
        <authorList>
            <consortium name="The Broad Institute Genomics Platform"/>
            <consortium name="The Broad Institute Genome Sequencing Center for Infectious Disease"/>
            <person name="Wu L."/>
            <person name="Ma J."/>
        </authorList>
    </citation>
    <scope>NUCLEOTIDE SEQUENCE [LARGE SCALE GENOMIC DNA]</scope>
    <source>
        <strain evidence="3">CGMCC 4.7020</strain>
    </source>
</reference>
<organism evidence="2 3">
    <name type="scientific">Streptomyces kaempferi</name>
    <dbReference type="NCBI Taxonomy" id="333725"/>
    <lineage>
        <taxon>Bacteria</taxon>
        <taxon>Bacillati</taxon>
        <taxon>Actinomycetota</taxon>
        <taxon>Actinomycetes</taxon>
        <taxon>Kitasatosporales</taxon>
        <taxon>Streptomycetaceae</taxon>
        <taxon>Streptomyces</taxon>
    </lineage>
</organism>
<dbReference type="EMBL" id="JBHTMM010000001">
    <property type="protein sequence ID" value="MFD1304361.1"/>
    <property type="molecule type" value="Genomic_DNA"/>
</dbReference>
<sequence length="83" mass="8120">MLRSVLVAAFSAVVAFGALGGLSGAKGDVLADSHWPSVAVDGVLADSHWPTAAADGVLADSHWPAPAPNDVVVTPAADDGSGS</sequence>
<keyword evidence="3" id="KW-1185">Reference proteome</keyword>
<keyword evidence="1" id="KW-0732">Signal</keyword>
<gene>
    <name evidence="2" type="ORF">ACFQ5X_00700</name>
</gene>
<accession>A0ABW3X5T8</accession>
<evidence type="ECO:0000313" key="3">
    <source>
        <dbReference type="Proteomes" id="UP001597058"/>
    </source>
</evidence>
<name>A0ABW3X5T8_9ACTN</name>
<dbReference type="RefSeq" id="WP_168529208.1">
    <property type="nucleotide sequence ID" value="NZ_JBHSKH010000011.1"/>
</dbReference>
<protein>
    <submittedName>
        <fullName evidence="2">Uncharacterized protein</fullName>
    </submittedName>
</protein>